<dbReference type="Proteomes" id="UP000017396">
    <property type="component" value="Chromosome"/>
</dbReference>
<dbReference type="Gene3D" id="3.40.50.720">
    <property type="entry name" value="NAD(P)-binding Rossmann-like Domain"/>
    <property type="match status" value="1"/>
</dbReference>
<dbReference type="Pfam" id="PF02254">
    <property type="entry name" value="TrkA_N"/>
    <property type="match status" value="1"/>
</dbReference>
<dbReference type="EMBL" id="CP003587">
    <property type="protein sequence ID" value="AGY58965.1"/>
    <property type="molecule type" value="Genomic_DNA"/>
</dbReference>
<dbReference type="HOGENOM" id="CLU_1649725_0_0_3"/>
<dbReference type="eggNOG" id="COG0569">
    <property type="taxonomic scope" value="Bacteria"/>
</dbReference>
<accession>U5QMS8</accession>
<dbReference type="PROSITE" id="PS51201">
    <property type="entry name" value="RCK_N"/>
    <property type="match status" value="1"/>
</dbReference>
<evidence type="ECO:0000313" key="3">
    <source>
        <dbReference type="Proteomes" id="UP000017396"/>
    </source>
</evidence>
<dbReference type="InterPro" id="IPR050721">
    <property type="entry name" value="Trk_Ktr_HKT_K-transport"/>
</dbReference>
<evidence type="ECO:0000259" key="1">
    <source>
        <dbReference type="PROSITE" id="PS51201"/>
    </source>
</evidence>
<dbReference type="SUPFAM" id="SSF51735">
    <property type="entry name" value="NAD(P)-binding Rossmann-fold domains"/>
    <property type="match status" value="1"/>
</dbReference>
<dbReference type="AlphaFoldDB" id="U5QMS8"/>
<evidence type="ECO:0000313" key="2">
    <source>
        <dbReference type="EMBL" id="AGY58965.1"/>
    </source>
</evidence>
<dbReference type="InterPro" id="IPR003148">
    <property type="entry name" value="RCK_N"/>
</dbReference>
<dbReference type="KEGG" id="glj:GKIL_2719"/>
<keyword evidence="3" id="KW-1185">Reference proteome</keyword>
<feature type="domain" description="RCK N-terminal" evidence="1">
    <location>
        <begin position="1"/>
        <end position="121"/>
    </location>
</feature>
<name>U5QMS8_GLOK1</name>
<dbReference type="STRING" id="1183438.GKIL_2719"/>
<sequence length="160" mass="17315">MSRIVVVGGGRYGVALTHTLLEQNHKITLLEADPERAGELAAKFGRVVVAGNGLNRHTLNGVIHTGLLGRAADWVVPCTCDDLTNLTCALTARYVSSKVKICLRVEDTKRLAFLRSVDKVIPAPLYIPPETFASAAVLMLLSFESAAEKSRQGPEHWSPP</sequence>
<dbReference type="InterPro" id="IPR036291">
    <property type="entry name" value="NAD(P)-bd_dom_sf"/>
</dbReference>
<reference evidence="2 3" key="1">
    <citation type="journal article" date="2013" name="PLoS ONE">
        <title>Cultivation and Complete Genome Sequencing of Gloeobacter kilaueensis sp. nov., from a Lava Cave in Kilauea Caldera, Hawai'i.</title>
        <authorList>
            <person name="Saw J.H."/>
            <person name="Schatz M."/>
            <person name="Brown M.V."/>
            <person name="Kunkel D.D."/>
            <person name="Foster J.S."/>
            <person name="Shick H."/>
            <person name="Christensen S."/>
            <person name="Hou S."/>
            <person name="Wan X."/>
            <person name="Donachie S.P."/>
        </authorList>
    </citation>
    <scope>NUCLEOTIDE SEQUENCE [LARGE SCALE GENOMIC DNA]</scope>
    <source>
        <strain evidence="3">JS</strain>
    </source>
</reference>
<proteinExistence type="predicted"/>
<protein>
    <submittedName>
        <fullName evidence="2">Potassium transporter peripheral membrane component</fullName>
    </submittedName>
</protein>
<dbReference type="PANTHER" id="PTHR43833">
    <property type="entry name" value="POTASSIUM CHANNEL PROTEIN 2-RELATED-RELATED"/>
    <property type="match status" value="1"/>
</dbReference>
<gene>
    <name evidence="2" type="primary">trkA</name>
    <name evidence="2" type="ORF">GKIL_2719</name>
</gene>
<dbReference type="RefSeq" id="WP_023174175.1">
    <property type="nucleotide sequence ID" value="NC_022600.1"/>
</dbReference>
<organism evidence="2 3">
    <name type="scientific">Gloeobacter kilaueensis (strain ATCC BAA-2537 / CCAP 1431/1 / ULC 316 / JS1)</name>
    <dbReference type="NCBI Taxonomy" id="1183438"/>
    <lineage>
        <taxon>Bacteria</taxon>
        <taxon>Bacillati</taxon>
        <taxon>Cyanobacteriota</taxon>
        <taxon>Cyanophyceae</taxon>
        <taxon>Gloeobacterales</taxon>
        <taxon>Gloeobacteraceae</taxon>
        <taxon>Gloeobacter</taxon>
    </lineage>
</organism>
<dbReference type="GO" id="GO:0006813">
    <property type="term" value="P:potassium ion transport"/>
    <property type="evidence" value="ECO:0007669"/>
    <property type="project" value="InterPro"/>
</dbReference>